<dbReference type="SMART" id="SM00849">
    <property type="entry name" value="Lactamase_B"/>
    <property type="match status" value="1"/>
</dbReference>
<evidence type="ECO:0000256" key="2">
    <source>
        <dbReference type="ARBA" id="ARBA00007749"/>
    </source>
</evidence>
<dbReference type="EMBL" id="BAABJX010000065">
    <property type="protein sequence ID" value="GAA4850649.1"/>
    <property type="molecule type" value="Genomic_DNA"/>
</dbReference>
<proteinExistence type="inferred from homology"/>
<feature type="domain" description="Metallo-beta-lactamase" evidence="6">
    <location>
        <begin position="32"/>
        <end position="263"/>
    </location>
</feature>
<dbReference type="InterPro" id="IPR001279">
    <property type="entry name" value="Metallo-B-lactamas"/>
</dbReference>
<dbReference type="Pfam" id="PF00753">
    <property type="entry name" value="Lactamase_B"/>
    <property type="match status" value="1"/>
</dbReference>
<protein>
    <submittedName>
        <fullName evidence="7">MBL fold metallo-hydrolase</fullName>
    </submittedName>
</protein>
<evidence type="ECO:0000256" key="5">
    <source>
        <dbReference type="ARBA" id="ARBA00022833"/>
    </source>
</evidence>
<gene>
    <name evidence="7" type="ORF">GCM10023331_39150</name>
</gene>
<accession>A0ABP9DKP2</accession>
<dbReference type="CDD" id="cd07730">
    <property type="entry name" value="metallo-hydrolase-like_MBL-fold"/>
    <property type="match status" value="1"/>
</dbReference>
<comment type="similarity">
    <text evidence="2">Belongs to the metallo-beta-lactamase superfamily.</text>
</comment>
<evidence type="ECO:0000256" key="4">
    <source>
        <dbReference type="ARBA" id="ARBA00022801"/>
    </source>
</evidence>
<comment type="cofactor">
    <cofactor evidence="1">
        <name>Zn(2+)</name>
        <dbReference type="ChEBI" id="CHEBI:29105"/>
    </cofactor>
</comment>
<keyword evidence="5" id="KW-0862">Zinc</keyword>
<dbReference type="InterPro" id="IPR036866">
    <property type="entry name" value="RibonucZ/Hydroxyglut_hydro"/>
</dbReference>
<dbReference type="PANTHER" id="PTHR42978">
    <property type="entry name" value="QUORUM-QUENCHING LACTONASE YTNP-RELATED-RELATED"/>
    <property type="match status" value="1"/>
</dbReference>
<keyword evidence="8" id="KW-1185">Reference proteome</keyword>
<evidence type="ECO:0000256" key="3">
    <source>
        <dbReference type="ARBA" id="ARBA00022723"/>
    </source>
</evidence>
<evidence type="ECO:0000259" key="6">
    <source>
        <dbReference type="SMART" id="SM00849"/>
    </source>
</evidence>
<dbReference type="Gene3D" id="3.60.15.10">
    <property type="entry name" value="Ribonuclease Z/Hydroxyacylglutathione hydrolase-like"/>
    <property type="match status" value="1"/>
</dbReference>
<evidence type="ECO:0000313" key="7">
    <source>
        <dbReference type="EMBL" id="GAA4850649.1"/>
    </source>
</evidence>
<keyword evidence="3" id="KW-0479">Metal-binding</keyword>
<keyword evidence="4" id="KW-0378">Hydrolase</keyword>
<dbReference type="SUPFAM" id="SSF56281">
    <property type="entry name" value="Metallo-hydrolase/oxidoreductase"/>
    <property type="match status" value="1"/>
</dbReference>
<name>A0ABP9DKP2_9BACT</name>
<comment type="caution">
    <text evidence="7">The sequence shown here is derived from an EMBL/GenBank/DDBJ whole genome shotgun (WGS) entry which is preliminary data.</text>
</comment>
<reference evidence="8" key="1">
    <citation type="journal article" date="2019" name="Int. J. Syst. Evol. Microbiol.">
        <title>The Global Catalogue of Microorganisms (GCM) 10K type strain sequencing project: providing services to taxonomists for standard genome sequencing and annotation.</title>
        <authorList>
            <consortium name="The Broad Institute Genomics Platform"/>
            <consortium name="The Broad Institute Genome Sequencing Center for Infectious Disease"/>
            <person name="Wu L."/>
            <person name="Ma J."/>
        </authorList>
    </citation>
    <scope>NUCLEOTIDE SEQUENCE [LARGE SCALE GENOMIC DNA]</scope>
    <source>
        <strain evidence="8">JCM 18326</strain>
    </source>
</reference>
<organism evidence="7 8">
    <name type="scientific">Algivirga pacifica</name>
    <dbReference type="NCBI Taxonomy" id="1162670"/>
    <lineage>
        <taxon>Bacteria</taxon>
        <taxon>Pseudomonadati</taxon>
        <taxon>Bacteroidota</taxon>
        <taxon>Cytophagia</taxon>
        <taxon>Cytophagales</taxon>
        <taxon>Flammeovirgaceae</taxon>
        <taxon>Algivirga</taxon>
    </lineage>
</organism>
<sequence>MLLRYEIMAAGHCTAYHGLAVAGAPFKPIKFRATFVHIEHPVHGHMLFDTGYTLDFYKVTKQFPNKIYAQITKVFIQKEEEAVAQLREKGITPEEIKYIIISHFHADHIGGLRDFPNATLIASAKADAAIQGKKGFKAVKHGYIPALMPEDYEERKQLIQVEEGSKSDPDLGVLYDLFNDGSILICQLEGHARGQIGALLQTEEGQVFIAADGAWHKENFEQLHYPSRMASILFDSWKEAKNTLRKIHRFQQNNPDTFIFPCHCETSYTTYLQNKSKTIL</sequence>
<evidence type="ECO:0000313" key="8">
    <source>
        <dbReference type="Proteomes" id="UP001500298"/>
    </source>
</evidence>
<evidence type="ECO:0000256" key="1">
    <source>
        <dbReference type="ARBA" id="ARBA00001947"/>
    </source>
</evidence>
<dbReference type="InterPro" id="IPR051013">
    <property type="entry name" value="MBL_superfamily_lactonases"/>
</dbReference>
<dbReference type="PANTHER" id="PTHR42978:SF2">
    <property type="entry name" value="102 KBASES UNSTABLE REGION: FROM 1 TO 119443"/>
    <property type="match status" value="1"/>
</dbReference>
<dbReference type="Proteomes" id="UP001500298">
    <property type="component" value="Unassembled WGS sequence"/>
</dbReference>